<evidence type="ECO:0000313" key="2">
    <source>
        <dbReference type="EMBL" id="KAJ3048338.1"/>
    </source>
</evidence>
<accession>A0AAD5S8X4</accession>
<reference evidence="2" key="1">
    <citation type="submission" date="2020-05" db="EMBL/GenBank/DDBJ databases">
        <title>Phylogenomic resolution of chytrid fungi.</title>
        <authorList>
            <person name="Stajich J.E."/>
            <person name="Amses K."/>
            <person name="Simmons R."/>
            <person name="Seto K."/>
            <person name="Myers J."/>
            <person name="Bonds A."/>
            <person name="Quandt C.A."/>
            <person name="Barry K."/>
            <person name="Liu P."/>
            <person name="Grigoriev I."/>
            <person name="Longcore J.E."/>
            <person name="James T.Y."/>
        </authorList>
    </citation>
    <scope>NUCLEOTIDE SEQUENCE</scope>
    <source>
        <strain evidence="2">JEL0318</strain>
    </source>
</reference>
<protein>
    <submittedName>
        <fullName evidence="2">Uncharacterized protein</fullName>
    </submittedName>
</protein>
<sequence length="190" mass="21646">MHELQDGEKKRYFKIMPNRAVPQSHQYTAGAMKEKSEREAREKADKALREKERAEFDPRRPYAPMYTAPSLPILLTTRGLGLSFRPGSQQVFGRKSRQTMVKYLRHRSTIPNAGGQDTGIGFTMNSAPIRDFQLHPFLNEAVVGRSDGTVRVLRFDAKDENGVGRYMQTDSCLISHEDSEVNNDVQVPYK</sequence>
<feature type="region of interest" description="Disordered" evidence="1">
    <location>
        <begin position="27"/>
        <end position="54"/>
    </location>
</feature>
<gene>
    <name evidence="2" type="ORF">HK097_010656</name>
</gene>
<dbReference type="AlphaFoldDB" id="A0AAD5S8X4"/>
<dbReference type="Proteomes" id="UP001212841">
    <property type="component" value="Unassembled WGS sequence"/>
</dbReference>
<organism evidence="2 3">
    <name type="scientific">Rhizophlyctis rosea</name>
    <dbReference type="NCBI Taxonomy" id="64517"/>
    <lineage>
        <taxon>Eukaryota</taxon>
        <taxon>Fungi</taxon>
        <taxon>Fungi incertae sedis</taxon>
        <taxon>Chytridiomycota</taxon>
        <taxon>Chytridiomycota incertae sedis</taxon>
        <taxon>Chytridiomycetes</taxon>
        <taxon>Rhizophlyctidales</taxon>
        <taxon>Rhizophlyctidaceae</taxon>
        <taxon>Rhizophlyctis</taxon>
    </lineage>
</organism>
<evidence type="ECO:0000313" key="3">
    <source>
        <dbReference type="Proteomes" id="UP001212841"/>
    </source>
</evidence>
<keyword evidence="3" id="KW-1185">Reference proteome</keyword>
<dbReference type="EMBL" id="JADGJD010000809">
    <property type="protein sequence ID" value="KAJ3048338.1"/>
    <property type="molecule type" value="Genomic_DNA"/>
</dbReference>
<comment type="caution">
    <text evidence="2">The sequence shown here is derived from an EMBL/GenBank/DDBJ whole genome shotgun (WGS) entry which is preliminary data.</text>
</comment>
<feature type="compositionally biased region" description="Basic and acidic residues" evidence="1">
    <location>
        <begin position="32"/>
        <end position="54"/>
    </location>
</feature>
<evidence type="ECO:0000256" key="1">
    <source>
        <dbReference type="SAM" id="MobiDB-lite"/>
    </source>
</evidence>
<name>A0AAD5S8X4_9FUNG</name>
<proteinExistence type="predicted"/>